<gene>
    <name evidence="1" type="ORF">TIFTF001_021743</name>
</gene>
<proteinExistence type="predicted"/>
<sequence>MLFEDNIYHIIGPTGANIEYALTLGAWVKVLIRGRGRGRDWDLGSVMGFKLGDQVGFLNHGRDPRFNQVLGPRMRFVSEYRVKIGFQDHESDLGVSRARYLVHGAKFVFELSRILGFGIEKPTMIMSLTPVPKPNPNPLPKT</sequence>
<dbReference type="Proteomes" id="UP001187192">
    <property type="component" value="Unassembled WGS sequence"/>
</dbReference>
<evidence type="ECO:0000313" key="2">
    <source>
        <dbReference type="Proteomes" id="UP001187192"/>
    </source>
</evidence>
<dbReference type="AlphaFoldDB" id="A0AA88AZ16"/>
<accession>A0AA88AZ16</accession>
<dbReference type="EMBL" id="BTGU01000042">
    <property type="protein sequence ID" value="GMN52596.1"/>
    <property type="molecule type" value="Genomic_DNA"/>
</dbReference>
<organism evidence="1 2">
    <name type="scientific">Ficus carica</name>
    <name type="common">Common fig</name>
    <dbReference type="NCBI Taxonomy" id="3494"/>
    <lineage>
        <taxon>Eukaryota</taxon>
        <taxon>Viridiplantae</taxon>
        <taxon>Streptophyta</taxon>
        <taxon>Embryophyta</taxon>
        <taxon>Tracheophyta</taxon>
        <taxon>Spermatophyta</taxon>
        <taxon>Magnoliopsida</taxon>
        <taxon>eudicotyledons</taxon>
        <taxon>Gunneridae</taxon>
        <taxon>Pentapetalae</taxon>
        <taxon>rosids</taxon>
        <taxon>fabids</taxon>
        <taxon>Rosales</taxon>
        <taxon>Moraceae</taxon>
        <taxon>Ficeae</taxon>
        <taxon>Ficus</taxon>
    </lineage>
</organism>
<comment type="caution">
    <text evidence="1">The sequence shown here is derived from an EMBL/GenBank/DDBJ whole genome shotgun (WGS) entry which is preliminary data.</text>
</comment>
<keyword evidence="2" id="KW-1185">Reference proteome</keyword>
<name>A0AA88AZ16_FICCA</name>
<reference evidence="1" key="1">
    <citation type="submission" date="2023-07" db="EMBL/GenBank/DDBJ databases">
        <title>draft genome sequence of fig (Ficus carica).</title>
        <authorList>
            <person name="Takahashi T."/>
            <person name="Nishimura K."/>
        </authorList>
    </citation>
    <scope>NUCLEOTIDE SEQUENCE</scope>
</reference>
<evidence type="ECO:0000313" key="1">
    <source>
        <dbReference type="EMBL" id="GMN52596.1"/>
    </source>
</evidence>
<protein>
    <submittedName>
        <fullName evidence="1">Uncharacterized protein</fullName>
    </submittedName>
</protein>